<dbReference type="SUPFAM" id="SSF50129">
    <property type="entry name" value="GroES-like"/>
    <property type="match status" value="1"/>
</dbReference>
<dbReference type="PANTHER" id="PTHR48106">
    <property type="entry name" value="QUINONE OXIDOREDUCTASE PIG3-RELATED"/>
    <property type="match status" value="1"/>
</dbReference>
<keyword evidence="5" id="KW-1185">Reference proteome</keyword>
<organism evidence="4 5">
    <name type="scientific">Arachnia propionica</name>
    <dbReference type="NCBI Taxonomy" id="1750"/>
    <lineage>
        <taxon>Bacteria</taxon>
        <taxon>Bacillati</taxon>
        <taxon>Actinomycetota</taxon>
        <taxon>Actinomycetes</taxon>
        <taxon>Propionibacteriales</taxon>
        <taxon>Propionibacteriaceae</taxon>
        <taxon>Arachnia</taxon>
    </lineage>
</organism>
<dbReference type="GO" id="GO:0070402">
    <property type="term" value="F:NADPH binding"/>
    <property type="evidence" value="ECO:0007669"/>
    <property type="project" value="TreeGrafter"/>
</dbReference>
<dbReference type="InterPro" id="IPR013154">
    <property type="entry name" value="ADH-like_N"/>
</dbReference>
<dbReference type="EC" id="1.6.5.5" evidence="4"/>
<dbReference type="PROSITE" id="PS01162">
    <property type="entry name" value="QOR_ZETA_CRYSTAL"/>
    <property type="match status" value="1"/>
</dbReference>
<dbReference type="PANTHER" id="PTHR48106:SF8">
    <property type="entry name" value="OS02G0805600 PROTEIN"/>
    <property type="match status" value="1"/>
</dbReference>
<proteinExistence type="predicted"/>
<sequence length="323" mass="33622">MRAVIVEEPGDVEALTIKETPTPTPQPGEVLVRTVAAGVNRADLLQRRGYYPPPKGITDIIGLEASGVVEAIGAGVTRWRIGDEVVALLAGGGYAEYFVAPEGQLVPPPPGVDLVTAAGLLEVAATVVSNMDVAGLKTGETLLVHGGAGGVGTFATQYAKSLGAHVVATAGSDPKLLHCLAHGAKVALDYHGDWVDGVREATGGRGADVILDIMGAKYLEANVKALAKRGRMVVIGLQGGTKGTLNLGLLLQKMGTVTATSLRFRPVAEKAAICARVVETVWPRVGNGEIRPAPETRVPFDEVRRAHQILESGDNVGKLVLVF</sequence>
<dbReference type="NCBIfam" id="TIGR02824">
    <property type="entry name" value="quinone_pig3"/>
    <property type="match status" value="1"/>
</dbReference>
<dbReference type="EMBL" id="LR134406">
    <property type="protein sequence ID" value="VEH71536.1"/>
    <property type="molecule type" value="Genomic_DNA"/>
</dbReference>
<evidence type="ECO:0000259" key="3">
    <source>
        <dbReference type="SMART" id="SM00829"/>
    </source>
</evidence>
<reference evidence="4 5" key="1">
    <citation type="submission" date="2018-12" db="EMBL/GenBank/DDBJ databases">
        <authorList>
            <consortium name="Pathogen Informatics"/>
        </authorList>
    </citation>
    <scope>NUCLEOTIDE SEQUENCE [LARGE SCALE GENOMIC DNA]</scope>
    <source>
        <strain evidence="4 5">NCTC12967</strain>
    </source>
</reference>
<dbReference type="Proteomes" id="UP000273044">
    <property type="component" value="Chromosome"/>
</dbReference>
<dbReference type="InterPro" id="IPR002364">
    <property type="entry name" value="Quin_OxRdtase/zeta-crystal_CS"/>
</dbReference>
<dbReference type="Gene3D" id="3.90.180.10">
    <property type="entry name" value="Medium-chain alcohol dehydrogenases, catalytic domain"/>
    <property type="match status" value="1"/>
</dbReference>
<dbReference type="GO" id="GO:0003960">
    <property type="term" value="F:quinone reductase (NADPH) activity"/>
    <property type="evidence" value="ECO:0007669"/>
    <property type="project" value="UniProtKB-EC"/>
</dbReference>
<name>A0A448N2C9_9ACTN</name>
<keyword evidence="2 4" id="KW-0560">Oxidoreductase</keyword>
<protein>
    <submittedName>
        <fullName evidence="4">Quinone oxidoreductase 1</fullName>
        <ecNumber evidence="4">1.6.5.5</ecNumber>
    </submittedName>
</protein>
<dbReference type="GeneID" id="64408272"/>
<dbReference type="AlphaFoldDB" id="A0A448N2C9"/>
<dbReference type="CDD" id="cd05276">
    <property type="entry name" value="p53_inducible_oxidoreductase"/>
    <property type="match status" value="1"/>
</dbReference>
<dbReference type="InterPro" id="IPR036291">
    <property type="entry name" value="NAD(P)-bd_dom_sf"/>
</dbReference>
<dbReference type="InterPro" id="IPR014189">
    <property type="entry name" value="Quinone_OxRdtase_PIG3"/>
</dbReference>
<dbReference type="SMART" id="SM00829">
    <property type="entry name" value="PKS_ER"/>
    <property type="match status" value="1"/>
</dbReference>
<dbReference type="InterPro" id="IPR020843">
    <property type="entry name" value="ER"/>
</dbReference>
<evidence type="ECO:0000256" key="1">
    <source>
        <dbReference type="ARBA" id="ARBA00022857"/>
    </source>
</evidence>
<evidence type="ECO:0000313" key="4">
    <source>
        <dbReference type="EMBL" id="VEH71536.1"/>
    </source>
</evidence>
<dbReference type="GO" id="GO:0008270">
    <property type="term" value="F:zinc ion binding"/>
    <property type="evidence" value="ECO:0007669"/>
    <property type="project" value="InterPro"/>
</dbReference>
<keyword evidence="1" id="KW-0521">NADP</keyword>
<dbReference type="RefSeq" id="WP_061787556.1">
    <property type="nucleotide sequence ID" value="NZ_LR134406.1"/>
</dbReference>
<gene>
    <name evidence="4" type="primary">qorA_2</name>
    <name evidence="4" type="ORF">NCTC12967_02862</name>
</gene>
<dbReference type="InterPro" id="IPR011032">
    <property type="entry name" value="GroES-like_sf"/>
</dbReference>
<dbReference type="Pfam" id="PF00107">
    <property type="entry name" value="ADH_zinc_N"/>
    <property type="match status" value="1"/>
</dbReference>
<dbReference type="SUPFAM" id="SSF51735">
    <property type="entry name" value="NAD(P)-binding Rossmann-fold domains"/>
    <property type="match status" value="1"/>
</dbReference>
<evidence type="ECO:0000256" key="2">
    <source>
        <dbReference type="ARBA" id="ARBA00023002"/>
    </source>
</evidence>
<evidence type="ECO:0000313" key="5">
    <source>
        <dbReference type="Proteomes" id="UP000273044"/>
    </source>
</evidence>
<dbReference type="Gene3D" id="3.40.50.720">
    <property type="entry name" value="NAD(P)-binding Rossmann-like Domain"/>
    <property type="match status" value="1"/>
</dbReference>
<accession>A0A448N2C9</accession>
<dbReference type="InterPro" id="IPR013149">
    <property type="entry name" value="ADH-like_C"/>
</dbReference>
<dbReference type="Pfam" id="PF08240">
    <property type="entry name" value="ADH_N"/>
    <property type="match status" value="1"/>
</dbReference>
<feature type="domain" description="Enoyl reductase (ER)" evidence="3">
    <location>
        <begin position="10"/>
        <end position="321"/>
    </location>
</feature>